<dbReference type="OrthoDB" id="266138at2759"/>
<keyword evidence="4" id="KW-0812">Transmembrane</keyword>
<dbReference type="GO" id="GO:0051082">
    <property type="term" value="F:unfolded protein binding"/>
    <property type="evidence" value="ECO:0007669"/>
    <property type="project" value="TreeGrafter"/>
</dbReference>
<dbReference type="InParanoid" id="A0A0C3BF20"/>
<dbReference type="HOGENOM" id="CLU_034816_0_0_1"/>
<feature type="region of interest" description="Disordered" evidence="3">
    <location>
        <begin position="113"/>
        <end position="180"/>
    </location>
</feature>
<dbReference type="SUPFAM" id="SSF49764">
    <property type="entry name" value="HSP20-like chaperones"/>
    <property type="match status" value="1"/>
</dbReference>
<dbReference type="AlphaFoldDB" id="A0A0C3BF20"/>
<dbReference type="Proteomes" id="UP000054166">
    <property type="component" value="Unassembled WGS sequence"/>
</dbReference>
<dbReference type="GO" id="GO:0006457">
    <property type="term" value="P:protein folding"/>
    <property type="evidence" value="ECO:0007669"/>
    <property type="project" value="TreeGrafter"/>
</dbReference>
<dbReference type="Gene3D" id="2.60.40.790">
    <property type="match status" value="1"/>
</dbReference>
<dbReference type="GO" id="GO:0005737">
    <property type="term" value="C:cytoplasm"/>
    <property type="evidence" value="ECO:0007669"/>
    <property type="project" value="UniProtKB-SubCell"/>
</dbReference>
<dbReference type="PANTHER" id="PTHR12356">
    <property type="entry name" value="NUCLEAR MOVEMENT PROTEIN NUDC"/>
    <property type="match status" value="1"/>
</dbReference>
<comment type="subcellular location">
    <subcellularLocation>
        <location evidence="1">Cytoplasm</location>
    </subcellularLocation>
</comment>
<proteinExistence type="predicted"/>
<sequence length="478" mass="52259">MSSYAMHHHSPYSWHQSHDQATVLLVVPYETQEEDVAVVIEKSCLLAGVRGQPPIVKGQLYGHVDTINSAWQLEPRTSRLSARERTTSTISTASTQSSYAFISDPEISSSFAASLGSGPASDTDELVAQSPALSSPLSTPSDEHPNPTLFRRSIVASSCPVSPRHPPRSVTSSVSSVDSLHSSHSGRLLTLYLEKDQSIIWPALIIGPVDISLSPCVPNPFLCNLNSEPKYNMDPTSLVLTALELFDIRRDMEEAFEYLIRAWHQARVPSATMRLTTHYFPSQTSYDFVESSEQAARGTTTYYLQCIGGPAGLAQLYLEAGLLHLEGAAKPLLSTSYSTLSSIRMPPQPPAGEGGNDAWKQDRDAASRYFDRARTLQPNLDVPVIPLESAPELEMPSMEMHPSAHVSVYSGDTLPDTGLRRRLKKEEMTLKLDEAKADDIDDSWYLYVPGLIGAGTALLVVGVVGALSFSTWRRNQGS</sequence>
<keyword evidence="4" id="KW-1133">Transmembrane helix</keyword>
<feature type="compositionally biased region" description="Low complexity" evidence="3">
    <location>
        <begin position="157"/>
        <end position="180"/>
    </location>
</feature>
<feature type="transmembrane region" description="Helical" evidence="4">
    <location>
        <begin position="444"/>
        <end position="469"/>
    </location>
</feature>
<dbReference type="InterPro" id="IPR008978">
    <property type="entry name" value="HSP20-like_chaperone"/>
</dbReference>
<protein>
    <recommendedName>
        <fullName evidence="5">CS domain-containing protein</fullName>
    </recommendedName>
</protein>
<feature type="region of interest" description="Disordered" evidence="3">
    <location>
        <begin position="340"/>
        <end position="359"/>
    </location>
</feature>
<dbReference type="Pfam" id="PF04969">
    <property type="entry name" value="CS"/>
    <property type="match status" value="1"/>
</dbReference>
<dbReference type="PANTHER" id="PTHR12356:SF3">
    <property type="entry name" value="NUCLEAR MIGRATION PROTEIN NUDC"/>
    <property type="match status" value="1"/>
</dbReference>
<gene>
    <name evidence="6" type="ORF">PILCRDRAFT_817725</name>
</gene>
<dbReference type="EMBL" id="KN832986">
    <property type="protein sequence ID" value="KIM84903.1"/>
    <property type="molecule type" value="Genomic_DNA"/>
</dbReference>
<evidence type="ECO:0000256" key="1">
    <source>
        <dbReference type="ARBA" id="ARBA00004496"/>
    </source>
</evidence>
<evidence type="ECO:0000256" key="3">
    <source>
        <dbReference type="SAM" id="MobiDB-lite"/>
    </source>
</evidence>
<evidence type="ECO:0000256" key="2">
    <source>
        <dbReference type="ARBA" id="ARBA00022490"/>
    </source>
</evidence>
<feature type="compositionally biased region" description="Low complexity" evidence="3">
    <location>
        <begin position="130"/>
        <end position="140"/>
    </location>
</feature>
<name>A0A0C3BF20_PILCF</name>
<evidence type="ECO:0000313" key="7">
    <source>
        <dbReference type="Proteomes" id="UP000054166"/>
    </source>
</evidence>
<keyword evidence="2" id="KW-0963">Cytoplasm</keyword>
<dbReference type="InterPro" id="IPR007052">
    <property type="entry name" value="CS_dom"/>
</dbReference>
<evidence type="ECO:0000256" key="4">
    <source>
        <dbReference type="SAM" id="Phobius"/>
    </source>
</evidence>
<evidence type="ECO:0000259" key="5">
    <source>
        <dbReference type="PROSITE" id="PS51203"/>
    </source>
</evidence>
<reference evidence="7" key="2">
    <citation type="submission" date="2015-01" db="EMBL/GenBank/DDBJ databases">
        <title>Evolutionary Origins and Diversification of the Mycorrhizal Mutualists.</title>
        <authorList>
            <consortium name="DOE Joint Genome Institute"/>
            <consortium name="Mycorrhizal Genomics Consortium"/>
            <person name="Kohler A."/>
            <person name="Kuo A."/>
            <person name="Nagy L.G."/>
            <person name="Floudas D."/>
            <person name="Copeland A."/>
            <person name="Barry K.W."/>
            <person name="Cichocki N."/>
            <person name="Veneault-Fourrey C."/>
            <person name="LaButti K."/>
            <person name="Lindquist E.A."/>
            <person name="Lipzen A."/>
            <person name="Lundell T."/>
            <person name="Morin E."/>
            <person name="Murat C."/>
            <person name="Riley R."/>
            <person name="Ohm R."/>
            <person name="Sun H."/>
            <person name="Tunlid A."/>
            <person name="Henrissat B."/>
            <person name="Grigoriev I.V."/>
            <person name="Hibbett D.S."/>
            <person name="Martin F."/>
        </authorList>
    </citation>
    <scope>NUCLEOTIDE SEQUENCE [LARGE SCALE GENOMIC DNA]</scope>
    <source>
        <strain evidence="7">F 1598</strain>
    </source>
</reference>
<dbReference type="STRING" id="765440.A0A0C3BF20"/>
<dbReference type="PROSITE" id="PS51203">
    <property type="entry name" value="CS"/>
    <property type="match status" value="1"/>
</dbReference>
<keyword evidence="4" id="KW-0472">Membrane</keyword>
<dbReference type="InterPro" id="IPR037898">
    <property type="entry name" value="NudC_fam"/>
</dbReference>
<keyword evidence="7" id="KW-1185">Reference proteome</keyword>
<feature type="domain" description="CS" evidence="5">
    <location>
        <begin position="7"/>
        <end position="95"/>
    </location>
</feature>
<reference evidence="6 7" key="1">
    <citation type="submission" date="2014-04" db="EMBL/GenBank/DDBJ databases">
        <authorList>
            <consortium name="DOE Joint Genome Institute"/>
            <person name="Kuo A."/>
            <person name="Tarkka M."/>
            <person name="Buscot F."/>
            <person name="Kohler A."/>
            <person name="Nagy L.G."/>
            <person name="Floudas D."/>
            <person name="Copeland A."/>
            <person name="Barry K.W."/>
            <person name="Cichocki N."/>
            <person name="Veneault-Fourrey C."/>
            <person name="LaButti K."/>
            <person name="Lindquist E.A."/>
            <person name="Lipzen A."/>
            <person name="Lundell T."/>
            <person name="Morin E."/>
            <person name="Murat C."/>
            <person name="Sun H."/>
            <person name="Tunlid A."/>
            <person name="Henrissat B."/>
            <person name="Grigoriev I.V."/>
            <person name="Hibbett D.S."/>
            <person name="Martin F."/>
            <person name="Nordberg H.P."/>
            <person name="Cantor M.N."/>
            <person name="Hua S.X."/>
        </authorList>
    </citation>
    <scope>NUCLEOTIDE SEQUENCE [LARGE SCALE GENOMIC DNA]</scope>
    <source>
        <strain evidence="6 7">F 1598</strain>
    </source>
</reference>
<accession>A0A0C3BF20</accession>
<evidence type="ECO:0000313" key="6">
    <source>
        <dbReference type="EMBL" id="KIM84903.1"/>
    </source>
</evidence>
<organism evidence="6 7">
    <name type="scientific">Piloderma croceum (strain F 1598)</name>
    <dbReference type="NCBI Taxonomy" id="765440"/>
    <lineage>
        <taxon>Eukaryota</taxon>
        <taxon>Fungi</taxon>
        <taxon>Dikarya</taxon>
        <taxon>Basidiomycota</taxon>
        <taxon>Agaricomycotina</taxon>
        <taxon>Agaricomycetes</taxon>
        <taxon>Agaricomycetidae</taxon>
        <taxon>Atheliales</taxon>
        <taxon>Atheliaceae</taxon>
        <taxon>Piloderma</taxon>
    </lineage>
</organism>